<accession>A6J2Q6</accession>
<organism evidence="2 3">
    <name type="scientific">Rattus norvegicus</name>
    <name type="common">Rat</name>
    <dbReference type="NCBI Taxonomy" id="10116"/>
    <lineage>
        <taxon>Eukaryota</taxon>
        <taxon>Metazoa</taxon>
        <taxon>Chordata</taxon>
        <taxon>Craniata</taxon>
        <taxon>Vertebrata</taxon>
        <taxon>Euteleostomi</taxon>
        <taxon>Mammalia</taxon>
        <taxon>Eutheria</taxon>
        <taxon>Euarchontoglires</taxon>
        <taxon>Glires</taxon>
        <taxon>Rodentia</taxon>
        <taxon>Myomorpha</taxon>
        <taxon>Muroidea</taxon>
        <taxon>Muridae</taxon>
        <taxon>Murinae</taxon>
        <taxon>Rattus</taxon>
    </lineage>
</organism>
<sequence>MDPASEDQTGAWASTSAEEPEAESERNS</sequence>
<feature type="region of interest" description="Disordered" evidence="1">
    <location>
        <begin position="1"/>
        <end position="28"/>
    </location>
</feature>
<proteinExistence type="predicted"/>
<gene>
    <name evidence="2" type="ORF">rCG_49500</name>
</gene>
<name>A6J2Q6_RAT</name>
<dbReference type="EMBL" id="CH473974">
    <property type="protein sequence ID" value="EDL76188.1"/>
    <property type="molecule type" value="Genomic_DNA"/>
</dbReference>
<evidence type="ECO:0000256" key="1">
    <source>
        <dbReference type="SAM" id="MobiDB-lite"/>
    </source>
</evidence>
<protein>
    <submittedName>
        <fullName evidence="2">RCG49500</fullName>
    </submittedName>
</protein>
<evidence type="ECO:0000313" key="2">
    <source>
        <dbReference type="EMBL" id="EDL76188.1"/>
    </source>
</evidence>
<evidence type="ECO:0000313" key="3">
    <source>
        <dbReference type="Proteomes" id="UP000234681"/>
    </source>
</evidence>
<reference evidence="3" key="1">
    <citation type="submission" date="2005-09" db="EMBL/GenBank/DDBJ databases">
        <authorList>
            <person name="Mural R.J."/>
            <person name="Li P.W."/>
            <person name="Adams M.D."/>
            <person name="Amanatides P.G."/>
            <person name="Baden-Tillson H."/>
            <person name="Barnstead M."/>
            <person name="Chin S.H."/>
            <person name="Dew I."/>
            <person name="Evans C.A."/>
            <person name="Ferriera S."/>
            <person name="Flanigan M."/>
            <person name="Fosler C."/>
            <person name="Glodek A."/>
            <person name="Gu Z."/>
            <person name="Holt R.A."/>
            <person name="Jennings D."/>
            <person name="Kraft C.L."/>
            <person name="Lu F."/>
            <person name="Nguyen T."/>
            <person name="Nusskern D.R."/>
            <person name="Pfannkoch C.M."/>
            <person name="Sitter C."/>
            <person name="Sutton G.G."/>
            <person name="Venter J.C."/>
            <person name="Wang Z."/>
            <person name="Woodage T."/>
            <person name="Zheng X.H."/>
            <person name="Zhong F."/>
        </authorList>
    </citation>
    <scope>NUCLEOTIDE SEQUENCE [LARGE SCALE GENOMIC DNA]</scope>
    <source>
        <strain>BN</strain>
        <strain evidence="3">Sprague-Dawley</strain>
    </source>
</reference>
<dbReference type="AlphaFoldDB" id="A6J2Q6"/>
<dbReference type="Proteomes" id="UP000234681">
    <property type="component" value="Chromosome 18"/>
</dbReference>